<evidence type="ECO:0000313" key="2">
    <source>
        <dbReference type="EMBL" id="MBD2861243.1"/>
    </source>
</evidence>
<reference evidence="2" key="1">
    <citation type="submission" date="2020-09" db="EMBL/GenBank/DDBJ databases">
        <title>A novel bacterium of genus Paenibacillus, isolated from South China Sea.</title>
        <authorList>
            <person name="Huang H."/>
            <person name="Mo K."/>
            <person name="Hu Y."/>
        </authorList>
    </citation>
    <scope>NUCLEOTIDE SEQUENCE</scope>
    <source>
        <strain evidence="2">IB182363</strain>
    </source>
</reference>
<comment type="caution">
    <text evidence="2">The sequence shown here is derived from an EMBL/GenBank/DDBJ whole genome shotgun (WGS) entry which is preliminary data.</text>
</comment>
<gene>
    <name evidence="2" type="ORF">IDH45_04475</name>
</gene>
<feature type="region of interest" description="Disordered" evidence="1">
    <location>
        <begin position="1"/>
        <end position="28"/>
    </location>
</feature>
<keyword evidence="3" id="KW-1185">Reference proteome</keyword>
<dbReference type="AlphaFoldDB" id="A0A927GYJ0"/>
<feature type="compositionally biased region" description="Basic and acidic residues" evidence="1">
    <location>
        <begin position="10"/>
        <end position="20"/>
    </location>
</feature>
<dbReference type="Proteomes" id="UP000639396">
    <property type="component" value="Unassembled WGS sequence"/>
</dbReference>
<dbReference type="PROSITE" id="PS51318">
    <property type="entry name" value="TAT"/>
    <property type="match status" value="1"/>
</dbReference>
<protein>
    <submittedName>
        <fullName evidence="2">Uncharacterized protein</fullName>
    </submittedName>
</protein>
<accession>A0A927GYJ0</accession>
<dbReference type="EMBL" id="JACXJA010000005">
    <property type="protein sequence ID" value="MBD2861243.1"/>
    <property type="molecule type" value="Genomic_DNA"/>
</dbReference>
<name>A0A927GYJ0_9BACL</name>
<evidence type="ECO:0000313" key="3">
    <source>
        <dbReference type="Proteomes" id="UP000639396"/>
    </source>
</evidence>
<organism evidence="2 3">
    <name type="scientific">Paenibacillus oceani</name>
    <dbReference type="NCBI Taxonomy" id="2772510"/>
    <lineage>
        <taxon>Bacteria</taxon>
        <taxon>Bacillati</taxon>
        <taxon>Bacillota</taxon>
        <taxon>Bacilli</taxon>
        <taxon>Bacillales</taxon>
        <taxon>Paenibacillaceae</taxon>
        <taxon>Paenibacillus</taxon>
    </lineage>
</organism>
<sequence length="578" mass="61656">MKPSSNPNRSNEERAHEKGRSRSGRKVSRRKLLAALGAVGVAAAATKAEQFGALGKAAAAVRPSQSGEAVEVIDQEQVYIHISPKFTGEYRALRYFGKLTQSNHSEVLYDAITAAADEGFKLFIPSNKALYLSGWSTPTINKPIEIEFQNGTLINSDTQQNFLNLSNTALINGIVTLEGFLNGLHFLGIGEEIDLFVNGMICKNMGAMINMRYSDNQSGSLRKAVIKDVWCSNLSNWGIDISPAVFGDLSFIRPKFKSCKTRFIGVGNNATGENASSNQIVRILGLIGDGLSEQAGITEVNGIYVTGCQNVYIENPDIRNLEHTSSSYHAEGIYIKAANTAIVSPRMKNAGGNQGVIVVKGSGVGSEVSSKASIVNAVIESDYPLSKPTCPLYVQADDVRFDGIISGTFTRPIQCNQSVNISGLILDVKHVNCNSDRLIQMTPNVISAEIKINSDNVNAIYAQRPVAVHFGGAKSPSDQGKSISENIAIKNSSAKNFKNSTGHISGTFAEIDLGSDSSAEYGKISIRDNDTNNLTFSVSGVSGNVGALITEGNDLTGGTADWSAGGVSVTKLLQNNLS</sequence>
<evidence type="ECO:0000256" key="1">
    <source>
        <dbReference type="SAM" id="MobiDB-lite"/>
    </source>
</evidence>
<proteinExistence type="predicted"/>
<dbReference type="RefSeq" id="WP_190925086.1">
    <property type="nucleotide sequence ID" value="NZ_JACXJA010000005.1"/>
</dbReference>
<dbReference type="InterPro" id="IPR006311">
    <property type="entry name" value="TAT_signal"/>
</dbReference>